<feature type="transmembrane region" description="Helical" evidence="1">
    <location>
        <begin position="41"/>
        <end position="65"/>
    </location>
</feature>
<evidence type="ECO:0000256" key="1">
    <source>
        <dbReference type="SAM" id="Phobius"/>
    </source>
</evidence>
<protein>
    <submittedName>
        <fullName evidence="2">ADL011Wp</fullName>
    </submittedName>
</protein>
<dbReference type="Proteomes" id="UP000000591">
    <property type="component" value="Chromosome IV"/>
</dbReference>
<dbReference type="KEGG" id="ago:AGOS_ADL011W"/>
<keyword evidence="1" id="KW-1133">Transmembrane helix</keyword>
<dbReference type="HOGENOM" id="CLU_1749180_0_0_1"/>
<reference evidence="2 3" key="1">
    <citation type="journal article" date="2004" name="Science">
        <title>The Ashbya gossypii genome as a tool for mapping the ancient Saccharomyces cerevisiae genome.</title>
        <authorList>
            <person name="Dietrich F.S."/>
            <person name="Voegeli S."/>
            <person name="Brachat S."/>
            <person name="Lerch A."/>
            <person name="Gates K."/>
            <person name="Steiner S."/>
            <person name="Mohr C."/>
            <person name="Pohlmann R."/>
            <person name="Luedi P."/>
            <person name="Choi S."/>
            <person name="Wing R.A."/>
            <person name="Flavier A."/>
            <person name="Gaffney T.D."/>
            <person name="Philippsen P."/>
        </authorList>
    </citation>
    <scope>NUCLEOTIDE SEQUENCE [LARGE SCALE GENOMIC DNA]</scope>
    <source>
        <strain evidence="3">ATCC 10895 / CBS 109.51 / FGSC 9923 / NRRL Y-1056</strain>
    </source>
</reference>
<accession>Q75AC8</accession>
<organism evidence="2 3">
    <name type="scientific">Eremothecium gossypii (strain ATCC 10895 / CBS 109.51 / FGSC 9923 / NRRL Y-1056)</name>
    <name type="common">Yeast</name>
    <name type="synonym">Ashbya gossypii</name>
    <dbReference type="NCBI Taxonomy" id="284811"/>
    <lineage>
        <taxon>Eukaryota</taxon>
        <taxon>Fungi</taxon>
        <taxon>Dikarya</taxon>
        <taxon>Ascomycota</taxon>
        <taxon>Saccharomycotina</taxon>
        <taxon>Saccharomycetes</taxon>
        <taxon>Saccharomycetales</taxon>
        <taxon>Saccharomycetaceae</taxon>
        <taxon>Eremothecium</taxon>
    </lineage>
</organism>
<keyword evidence="1" id="KW-0812">Transmembrane</keyword>
<name>Q75AC8_EREGS</name>
<dbReference type="AlphaFoldDB" id="Q75AC8"/>
<keyword evidence="3" id="KW-1185">Reference proteome</keyword>
<dbReference type="InParanoid" id="Q75AC8"/>
<evidence type="ECO:0000313" key="3">
    <source>
        <dbReference type="Proteomes" id="UP000000591"/>
    </source>
</evidence>
<dbReference type="OrthoDB" id="10364955at2759"/>
<dbReference type="EMBL" id="AE016817">
    <property type="protein sequence ID" value="AAS51910.2"/>
    <property type="molecule type" value="Genomic_DNA"/>
</dbReference>
<sequence>MMSRSDTSYSARERVTRSVTLSVAVCKRRWAEITPSARRVPVWTSLCLFFGIIFGFIFSSLFWYIRDRIRYVSHPTYSTGSPLPQRTGSADGTQDLAQKLVGTVKDECWSREVVKQEHAYVPLGKQGPIKRRWFPSSRLSTLSPFITWS</sequence>
<reference evidence="3" key="2">
    <citation type="journal article" date="2013" name="G3 (Bethesda)">
        <title>Genomes of Ashbya fungi isolated from insects reveal four mating-type loci, numerous translocations, lack of transposons, and distinct gene duplications.</title>
        <authorList>
            <person name="Dietrich F.S."/>
            <person name="Voegeli S."/>
            <person name="Kuo S."/>
            <person name="Philippsen P."/>
        </authorList>
    </citation>
    <scope>GENOME REANNOTATION</scope>
    <source>
        <strain evidence="3">ATCC 10895 / CBS 109.51 / FGSC 9923 / NRRL Y-1056</strain>
    </source>
</reference>
<evidence type="ECO:0000313" key="2">
    <source>
        <dbReference type="EMBL" id="AAS51910.2"/>
    </source>
</evidence>
<keyword evidence="1" id="KW-0472">Membrane</keyword>
<proteinExistence type="predicted"/>
<dbReference type="GeneID" id="4620234"/>
<dbReference type="RefSeq" id="NP_984086.2">
    <property type="nucleotide sequence ID" value="NM_209439.2"/>
</dbReference>
<gene>
    <name evidence="2" type="ORF">AGOS_ADL011W</name>
</gene>